<dbReference type="PATRIC" id="fig|106592.7.peg.5291"/>
<accession>A0A0L8BFY8</accession>
<evidence type="ECO:0000313" key="2">
    <source>
        <dbReference type="Proteomes" id="UP000037425"/>
    </source>
</evidence>
<dbReference type="EMBL" id="LGAP01000035">
    <property type="protein sequence ID" value="KOF13587.1"/>
    <property type="molecule type" value="Genomic_DNA"/>
</dbReference>
<evidence type="ECO:0000313" key="1">
    <source>
        <dbReference type="EMBL" id="KOF13587.1"/>
    </source>
</evidence>
<name>A0A0L8BFY8_ENSAD</name>
<comment type="caution">
    <text evidence="1">The sequence shown here is derived from an EMBL/GenBank/DDBJ whole genome shotgun (WGS) entry which is preliminary data.</text>
</comment>
<protein>
    <submittedName>
        <fullName evidence="1">Uncharacterized protein</fullName>
    </submittedName>
</protein>
<gene>
    <name evidence="1" type="ORF">AC244_30585</name>
</gene>
<dbReference type="OrthoDB" id="6906164at2"/>
<dbReference type="Proteomes" id="UP000037425">
    <property type="component" value="Unassembled WGS sequence"/>
</dbReference>
<organism evidence="1 2">
    <name type="scientific">Ensifer adhaerens</name>
    <name type="common">Sinorhizobium morelense</name>
    <dbReference type="NCBI Taxonomy" id="106592"/>
    <lineage>
        <taxon>Bacteria</taxon>
        <taxon>Pseudomonadati</taxon>
        <taxon>Pseudomonadota</taxon>
        <taxon>Alphaproteobacteria</taxon>
        <taxon>Hyphomicrobiales</taxon>
        <taxon>Rhizobiaceae</taxon>
        <taxon>Sinorhizobium/Ensifer group</taxon>
        <taxon>Ensifer</taxon>
    </lineage>
</organism>
<dbReference type="AlphaFoldDB" id="A0A0L8BFY8"/>
<dbReference type="RefSeq" id="WP_053252579.1">
    <property type="nucleotide sequence ID" value="NZ_LGAP01000035.1"/>
</dbReference>
<sequence>MNKAIEAMLDEFIAADRPSILLANEIEVALDDTYPDNDYVQDLVGMLAMYRPEGGEFLYDAEAMRAKLVRARDYLSGLAD</sequence>
<reference evidence="2" key="1">
    <citation type="submission" date="2015-07" db="EMBL/GenBank/DDBJ databases">
        <title>Whole genome sequence of an Ensifer adhaerens strain isolated from a cave pool in the Wind Cave National Park.</title>
        <authorList>
            <person name="Eng W.W.H."/>
            <person name="Gan H.M."/>
            <person name="Barton H.A."/>
            <person name="Savka M.A."/>
        </authorList>
    </citation>
    <scope>NUCLEOTIDE SEQUENCE [LARGE SCALE GENOMIC DNA]</scope>
    <source>
        <strain evidence="2">SD006</strain>
    </source>
</reference>
<proteinExistence type="predicted"/>